<evidence type="ECO:0000313" key="2">
    <source>
        <dbReference type="EMBL" id="PXX09935.1"/>
    </source>
</evidence>
<evidence type="ECO:0000256" key="1">
    <source>
        <dbReference type="SAM" id="Phobius"/>
    </source>
</evidence>
<keyword evidence="1" id="KW-0472">Membrane</keyword>
<feature type="transmembrane region" description="Helical" evidence="1">
    <location>
        <begin position="24"/>
        <end position="45"/>
    </location>
</feature>
<comment type="caution">
    <text evidence="2">The sequence shown here is derived from an EMBL/GenBank/DDBJ whole genome shotgun (WGS) entry which is preliminary data.</text>
</comment>
<sequence>MSHQSSDESDAEFQENGGSRWGRILLPITLVVAIAAAGLSGWLLIRQNETAKSPTFSDAQRADAKKKICAATDTVRKGVSLNTNLQPAGGPEDITGTLAVAANARLSLYDGGQYLLARVDPATPQDLADAVKKFGNLLMDIGAAATAGQQNTEPEQTARLKDADATNATITGMCK</sequence>
<name>A0A318HJA5_9MYCO</name>
<gene>
    <name evidence="2" type="ORF">C8E89_105289</name>
</gene>
<reference evidence="3" key="1">
    <citation type="submission" date="2018-05" db="EMBL/GenBank/DDBJ databases">
        <authorList>
            <person name="Deangelis K."/>
            <person name="Huntemann M."/>
            <person name="Clum A."/>
            <person name="Pillay M."/>
            <person name="Palaniappan K."/>
            <person name="Varghese N."/>
            <person name="Mikhailova N."/>
            <person name="Stamatis D."/>
            <person name="Reddy T."/>
            <person name="Daum C."/>
            <person name="Shapiro N."/>
            <person name="Ivanova N."/>
            <person name="Kyrpides N."/>
            <person name="Woyke T."/>
        </authorList>
    </citation>
    <scope>NUCLEOTIDE SEQUENCE [LARGE SCALE GENOMIC DNA]</scope>
    <source>
        <strain evidence="3">GAS496</strain>
    </source>
</reference>
<keyword evidence="1" id="KW-0812">Transmembrane</keyword>
<evidence type="ECO:0008006" key="4">
    <source>
        <dbReference type="Google" id="ProtNLM"/>
    </source>
</evidence>
<dbReference type="AlphaFoldDB" id="A0A318HJA5"/>
<proteinExistence type="predicted"/>
<keyword evidence="3" id="KW-1185">Reference proteome</keyword>
<keyword evidence="1" id="KW-1133">Transmembrane helix</keyword>
<reference evidence="2 3" key="2">
    <citation type="submission" date="2018-06" db="EMBL/GenBank/DDBJ databases">
        <title>Sequencing of bacterial isolates from soil warming experiment in Harvard Forest, Massachusetts, USA.</title>
        <authorList>
            <person name="Deangelis K.PhD."/>
        </authorList>
    </citation>
    <scope>NUCLEOTIDE SEQUENCE [LARGE SCALE GENOMIC DNA]</scope>
    <source>
        <strain evidence="2 3">GAS496</strain>
    </source>
</reference>
<protein>
    <recommendedName>
        <fullName evidence="4">Alanine and proline rich membrane protein</fullName>
    </recommendedName>
</protein>
<organism evidence="2 3">
    <name type="scientific">Mycolicibacterium moriokaense</name>
    <dbReference type="NCBI Taxonomy" id="39691"/>
    <lineage>
        <taxon>Bacteria</taxon>
        <taxon>Bacillati</taxon>
        <taxon>Actinomycetota</taxon>
        <taxon>Actinomycetes</taxon>
        <taxon>Mycobacteriales</taxon>
        <taxon>Mycobacteriaceae</taxon>
        <taxon>Mycolicibacterium</taxon>
    </lineage>
</organism>
<evidence type="ECO:0000313" key="3">
    <source>
        <dbReference type="Proteomes" id="UP000247781"/>
    </source>
</evidence>
<dbReference type="Proteomes" id="UP000247781">
    <property type="component" value="Unassembled WGS sequence"/>
</dbReference>
<accession>A0A318HJA5</accession>
<dbReference type="EMBL" id="QJJU01000005">
    <property type="protein sequence ID" value="PXX09935.1"/>
    <property type="molecule type" value="Genomic_DNA"/>
</dbReference>